<dbReference type="InterPro" id="IPR006076">
    <property type="entry name" value="FAD-dep_OxRdtase"/>
</dbReference>
<dbReference type="InterPro" id="IPR038299">
    <property type="entry name" value="DAO_C_sf"/>
</dbReference>
<keyword evidence="3" id="KW-0285">Flavoprotein</keyword>
<dbReference type="InterPro" id="IPR031656">
    <property type="entry name" value="DAO_C"/>
</dbReference>
<accession>A0A3T0N3P6</accession>
<dbReference type="Gene3D" id="3.30.9.10">
    <property type="entry name" value="D-Amino Acid Oxidase, subunit A, domain 2"/>
    <property type="match status" value="1"/>
</dbReference>
<keyword evidence="5" id="KW-0560">Oxidoreductase</keyword>
<dbReference type="SUPFAM" id="SSF51905">
    <property type="entry name" value="FAD/NAD(P)-binding domain"/>
    <property type="match status" value="1"/>
</dbReference>
<protein>
    <submittedName>
        <fullName evidence="8">FAD-dependent oxidoreductase</fullName>
    </submittedName>
</protein>
<evidence type="ECO:0000256" key="4">
    <source>
        <dbReference type="ARBA" id="ARBA00022827"/>
    </source>
</evidence>
<evidence type="ECO:0000313" key="8">
    <source>
        <dbReference type="EMBL" id="AZV78660.1"/>
    </source>
</evidence>
<evidence type="ECO:0000256" key="2">
    <source>
        <dbReference type="ARBA" id="ARBA00007330"/>
    </source>
</evidence>
<organism evidence="8 9">
    <name type="scientific">Parasedimentitalea marina</name>
    <dbReference type="NCBI Taxonomy" id="2483033"/>
    <lineage>
        <taxon>Bacteria</taxon>
        <taxon>Pseudomonadati</taxon>
        <taxon>Pseudomonadota</taxon>
        <taxon>Alphaproteobacteria</taxon>
        <taxon>Rhodobacterales</taxon>
        <taxon>Paracoccaceae</taxon>
        <taxon>Parasedimentitalea</taxon>
    </lineage>
</organism>
<dbReference type="GO" id="GO:0046168">
    <property type="term" value="P:glycerol-3-phosphate catabolic process"/>
    <property type="evidence" value="ECO:0007669"/>
    <property type="project" value="TreeGrafter"/>
</dbReference>
<evidence type="ECO:0000259" key="7">
    <source>
        <dbReference type="Pfam" id="PF16901"/>
    </source>
</evidence>
<dbReference type="Gene3D" id="3.50.50.60">
    <property type="entry name" value="FAD/NAD(P)-binding domain"/>
    <property type="match status" value="1"/>
</dbReference>
<dbReference type="Pfam" id="PF16901">
    <property type="entry name" value="DAO_C"/>
    <property type="match status" value="1"/>
</dbReference>
<gene>
    <name evidence="8" type="ORF">EBB79_12765</name>
</gene>
<dbReference type="GO" id="GO:0004368">
    <property type="term" value="F:glycerol-3-phosphate dehydrogenase (quinone) activity"/>
    <property type="evidence" value="ECO:0007669"/>
    <property type="project" value="InterPro"/>
</dbReference>
<dbReference type="PRINTS" id="PR01001">
    <property type="entry name" value="FADG3PDH"/>
</dbReference>
<keyword evidence="4" id="KW-0274">FAD</keyword>
<dbReference type="InterPro" id="IPR000447">
    <property type="entry name" value="G3P_DH_FAD-dep"/>
</dbReference>
<evidence type="ECO:0000256" key="1">
    <source>
        <dbReference type="ARBA" id="ARBA00001974"/>
    </source>
</evidence>
<evidence type="ECO:0000256" key="5">
    <source>
        <dbReference type="ARBA" id="ARBA00023002"/>
    </source>
</evidence>
<evidence type="ECO:0000313" key="9">
    <source>
        <dbReference type="Proteomes" id="UP000283063"/>
    </source>
</evidence>
<evidence type="ECO:0000259" key="6">
    <source>
        <dbReference type="Pfam" id="PF01266"/>
    </source>
</evidence>
<dbReference type="Proteomes" id="UP000283063">
    <property type="component" value="Chromosome"/>
</dbReference>
<proteinExistence type="inferred from homology"/>
<sequence>MFWSLQNNVAGTLIVTRGSELPTPDLPSLDHLHVDIAIIGAGINGASAAQHLSAAGYRVLVVDQGDFANGATSRSSRLLHCGLRHLATGTDFWQSLLRPDRLAKSMKTVRDDMLARDEIVHTIPNRVKPIKFCIPIYDDDQYSPWQMDAAFAALRLTSPRGVPLDYQRYSPTSQNDVPISPWLRDPDKLRSVAVFREYIFDWPERIALDAVFDARRMGAIVRNYTRVVDLKQQGQDPRWHLTLQSAHKITPSDSDTACVTADLVLNLAGAWVDDLIHQTGSNAAPKCTGIKGIHIALRLPEEFNDWGVFTYNSLGEPLYCLPFRGVHYVGLTRTPFTGDIAGVSASDQEIDWMISETNRCLPKLAISRDDILYSWAGVNPLTSDPEEPLGSREIKVHDLAPDGMPNLLALTGGPIMTHRRVARRLVKEITGRLSPTNTPQRPDYQGAQILSGQKGATSISADKVERCVHDEMPRSLTDLLMRRLGLGWEPDQGVAQARSIAEVAAPHMGWSDARVDAELHAYQNHLAKARRRPDAM</sequence>
<comment type="similarity">
    <text evidence="2">Belongs to the FAD-dependent glycerol-3-phosphate dehydrogenase family.</text>
</comment>
<dbReference type="KEGG" id="sedi:EBB79_12765"/>
<evidence type="ECO:0000256" key="3">
    <source>
        <dbReference type="ARBA" id="ARBA00022630"/>
    </source>
</evidence>
<dbReference type="EMBL" id="CP033219">
    <property type="protein sequence ID" value="AZV78660.1"/>
    <property type="molecule type" value="Genomic_DNA"/>
</dbReference>
<reference evidence="8 9" key="1">
    <citation type="submission" date="2018-10" db="EMBL/GenBank/DDBJ databases">
        <title>Parasedimentitalea marina sp. nov., a psychrophilic bacterium isolated from deep seawater of the New Britain Trench.</title>
        <authorList>
            <person name="Cao J."/>
        </authorList>
    </citation>
    <scope>NUCLEOTIDE SEQUENCE [LARGE SCALE GENOMIC DNA]</scope>
    <source>
        <strain evidence="8 9">W43</strain>
    </source>
</reference>
<feature type="domain" description="Alpha-glycerophosphate oxidase C-terminal" evidence="7">
    <location>
        <begin position="455"/>
        <end position="514"/>
    </location>
</feature>
<dbReference type="PANTHER" id="PTHR11985">
    <property type="entry name" value="GLYCEROL-3-PHOSPHATE DEHYDROGENASE"/>
    <property type="match status" value="1"/>
</dbReference>
<name>A0A3T0N3P6_9RHOB</name>
<dbReference type="Gene3D" id="1.10.8.870">
    <property type="entry name" value="Alpha-glycerophosphate oxidase, cap domain"/>
    <property type="match status" value="1"/>
</dbReference>
<dbReference type="AlphaFoldDB" id="A0A3T0N3P6"/>
<dbReference type="InterPro" id="IPR036188">
    <property type="entry name" value="FAD/NAD-bd_sf"/>
</dbReference>
<keyword evidence="9" id="KW-1185">Reference proteome</keyword>
<comment type="cofactor">
    <cofactor evidence="1">
        <name>FAD</name>
        <dbReference type="ChEBI" id="CHEBI:57692"/>
    </cofactor>
</comment>
<dbReference type="PANTHER" id="PTHR11985:SF15">
    <property type="entry name" value="GLYCEROL-3-PHOSPHATE DEHYDROGENASE, MITOCHONDRIAL"/>
    <property type="match status" value="1"/>
</dbReference>
<dbReference type="Pfam" id="PF01266">
    <property type="entry name" value="DAO"/>
    <property type="match status" value="1"/>
</dbReference>
<dbReference type="OrthoDB" id="9766796at2"/>
<feature type="domain" description="FAD dependent oxidoreductase" evidence="6">
    <location>
        <begin position="35"/>
        <end position="412"/>
    </location>
</feature>